<feature type="chain" id="PRO_5021254618" evidence="1">
    <location>
        <begin position="20"/>
        <end position="225"/>
    </location>
</feature>
<sequence length="225" mass="25525">MKISLLAVLFLVATVSANAQRAEKKSRISDSTQLVYSTPDGQIKDGAYYIQNTKNNNVLVQGNYKNDVRVGNWYFFSGENKLVLRYNYDQKKVAYIDNSMFNTVGVEIPNVEEEVAKNASAPVPLCAIDYYTSLLSSEVYNFNKGNSLKLEITAHVAIDGKATYYIAYVDNSKKTAPKEMKLKGDKFAIDWIPAMYNNQPIYSEFTVYATLLEEGSGQRRFRWHD</sequence>
<accession>A0A4Y8SNX8</accession>
<comment type="caution">
    <text evidence="2">The sequence shown here is derived from an EMBL/GenBank/DDBJ whole genome shotgun (WGS) entry which is preliminary data.</text>
</comment>
<evidence type="ECO:0000313" key="3">
    <source>
        <dbReference type="Proteomes" id="UP000297540"/>
    </source>
</evidence>
<keyword evidence="3" id="KW-1185">Reference proteome</keyword>
<dbReference type="AlphaFoldDB" id="A0A4Y8SNX8"/>
<protein>
    <submittedName>
        <fullName evidence="2">Uncharacterized protein</fullName>
    </submittedName>
</protein>
<organism evidence="2 3">
    <name type="scientific">Mucilaginibacter psychrotolerans</name>
    <dbReference type="NCBI Taxonomy" id="1524096"/>
    <lineage>
        <taxon>Bacteria</taxon>
        <taxon>Pseudomonadati</taxon>
        <taxon>Bacteroidota</taxon>
        <taxon>Sphingobacteriia</taxon>
        <taxon>Sphingobacteriales</taxon>
        <taxon>Sphingobacteriaceae</taxon>
        <taxon>Mucilaginibacter</taxon>
    </lineage>
</organism>
<name>A0A4Y8SNX8_9SPHI</name>
<gene>
    <name evidence="2" type="ORF">E2R66_02560</name>
</gene>
<dbReference type="RefSeq" id="WP_133226663.1">
    <property type="nucleotide sequence ID" value="NZ_SOZE01000002.1"/>
</dbReference>
<feature type="signal peptide" evidence="1">
    <location>
        <begin position="1"/>
        <end position="19"/>
    </location>
</feature>
<dbReference type="EMBL" id="SOZE01000002">
    <property type="protein sequence ID" value="TFF40154.1"/>
    <property type="molecule type" value="Genomic_DNA"/>
</dbReference>
<reference evidence="2 3" key="1">
    <citation type="journal article" date="2017" name="Int. J. Syst. Evol. Microbiol.">
        <title>Mucilaginibacterpsychrotolerans sp. nov., isolated from peatlands.</title>
        <authorList>
            <person name="Deng Y."/>
            <person name="Shen L."/>
            <person name="Xu B."/>
            <person name="Liu Y."/>
            <person name="Gu Z."/>
            <person name="Liu H."/>
            <person name="Zhou Y."/>
        </authorList>
    </citation>
    <scope>NUCLEOTIDE SEQUENCE [LARGE SCALE GENOMIC DNA]</scope>
    <source>
        <strain evidence="2 3">NH7-4</strain>
    </source>
</reference>
<evidence type="ECO:0000313" key="2">
    <source>
        <dbReference type="EMBL" id="TFF40154.1"/>
    </source>
</evidence>
<dbReference type="Proteomes" id="UP000297540">
    <property type="component" value="Unassembled WGS sequence"/>
</dbReference>
<dbReference type="OrthoDB" id="758308at2"/>
<proteinExistence type="predicted"/>
<keyword evidence="1" id="KW-0732">Signal</keyword>
<evidence type="ECO:0000256" key="1">
    <source>
        <dbReference type="SAM" id="SignalP"/>
    </source>
</evidence>